<dbReference type="AlphaFoldDB" id="A0AAN7SHT9"/>
<dbReference type="Proteomes" id="UP001353858">
    <property type="component" value="Unassembled WGS sequence"/>
</dbReference>
<evidence type="ECO:0000313" key="2">
    <source>
        <dbReference type="Proteomes" id="UP001353858"/>
    </source>
</evidence>
<gene>
    <name evidence="1" type="ORF">RN001_005321</name>
</gene>
<accession>A0AAN7SHT9</accession>
<proteinExistence type="predicted"/>
<organism evidence="1 2">
    <name type="scientific">Aquatica leii</name>
    <dbReference type="NCBI Taxonomy" id="1421715"/>
    <lineage>
        <taxon>Eukaryota</taxon>
        <taxon>Metazoa</taxon>
        <taxon>Ecdysozoa</taxon>
        <taxon>Arthropoda</taxon>
        <taxon>Hexapoda</taxon>
        <taxon>Insecta</taxon>
        <taxon>Pterygota</taxon>
        <taxon>Neoptera</taxon>
        <taxon>Endopterygota</taxon>
        <taxon>Coleoptera</taxon>
        <taxon>Polyphaga</taxon>
        <taxon>Elateriformia</taxon>
        <taxon>Elateroidea</taxon>
        <taxon>Lampyridae</taxon>
        <taxon>Luciolinae</taxon>
        <taxon>Aquatica</taxon>
    </lineage>
</organism>
<evidence type="ECO:0000313" key="1">
    <source>
        <dbReference type="EMBL" id="KAK4882002.1"/>
    </source>
</evidence>
<reference evidence="2" key="1">
    <citation type="submission" date="2023-01" db="EMBL/GenBank/DDBJ databases">
        <title>Key to firefly adult light organ development and bioluminescence: homeobox transcription factors regulate luciferase expression and transportation to peroxisome.</title>
        <authorList>
            <person name="Fu X."/>
        </authorList>
    </citation>
    <scope>NUCLEOTIDE SEQUENCE [LARGE SCALE GENOMIC DNA]</scope>
</reference>
<keyword evidence="2" id="KW-1185">Reference proteome</keyword>
<comment type="caution">
    <text evidence="1">The sequence shown here is derived from an EMBL/GenBank/DDBJ whole genome shotgun (WGS) entry which is preliminary data.</text>
</comment>
<sequence>MSSETDKAIFRRNDVIMEIDPRRSIERDPKSHIGFNPLFLTMRQELHTLKQINTKNRKAKLRKLLIEDFLQEDKELRQVGLAYTNTQY</sequence>
<protein>
    <submittedName>
        <fullName evidence="1">Uncharacterized protein</fullName>
    </submittedName>
</protein>
<name>A0AAN7SHT9_9COLE</name>
<dbReference type="EMBL" id="JARPUR010000002">
    <property type="protein sequence ID" value="KAK4882002.1"/>
    <property type="molecule type" value="Genomic_DNA"/>
</dbReference>